<accession>A0A8K0G612</accession>
<dbReference type="GO" id="GO:0030425">
    <property type="term" value="C:dendrite"/>
    <property type="evidence" value="ECO:0007669"/>
    <property type="project" value="TreeGrafter"/>
</dbReference>
<keyword evidence="4 8" id="KW-1133">Transmembrane helix</keyword>
<evidence type="ECO:0000256" key="6">
    <source>
        <dbReference type="ARBA" id="ARBA00023170"/>
    </source>
</evidence>
<evidence type="ECO:0000256" key="7">
    <source>
        <dbReference type="ARBA" id="ARBA00023224"/>
    </source>
</evidence>
<keyword evidence="5 8" id="KW-0472">Membrane</keyword>
<dbReference type="PANTHER" id="PTHR21143:SF104">
    <property type="entry name" value="GUSTATORY RECEPTOR 8A-RELATED"/>
    <property type="match status" value="1"/>
</dbReference>
<dbReference type="GO" id="GO:0050909">
    <property type="term" value="P:sensory perception of taste"/>
    <property type="evidence" value="ECO:0007669"/>
    <property type="project" value="InterPro"/>
</dbReference>
<gene>
    <name evidence="9" type="ORF">ILUMI_13225</name>
</gene>
<dbReference type="GO" id="GO:0005886">
    <property type="term" value="C:plasma membrane"/>
    <property type="evidence" value="ECO:0007669"/>
    <property type="project" value="UniProtKB-SubCell"/>
</dbReference>
<dbReference type="GO" id="GO:0030424">
    <property type="term" value="C:axon"/>
    <property type="evidence" value="ECO:0007669"/>
    <property type="project" value="TreeGrafter"/>
</dbReference>
<dbReference type="OrthoDB" id="6757206at2759"/>
<name>A0A8K0G612_IGNLU</name>
<dbReference type="PANTHER" id="PTHR21143">
    <property type="entry name" value="INVERTEBRATE GUSTATORY RECEPTOR"/>
    <property type="match status" value="1"/>
</dbReference>
<protein>
    <recommendedName>
        <fullName evidence="8">Gustatory receptor</fullName>
    </recommendedName>
</protein>
<keyword evidence="3 8" id="KW-0812">Transmembrane</keyword>
<sequence length="524" mass="60377">MHAAYFTDFYISQYLFVIIFFQIYTKVDVLFLYFESLNDKLRNMGLNNQSHITDLSEALTEFKKEQIKTICKIHIKLCKLIHMHNNAHGWQIVIIFVLVFSTVLNALYPCLAEQIKMRYGAVENEAVFNVRGVTCIIFYCFLISALGAKCSATRKQAFKTGLIANDILMDLSAENNSSAEAYKDQLRMIIDQIAYRNPHFSAGGVFSVDYTTVSCLATTIVTYITTKTAFPSSICDAVKPLYHVSRIMCIWPYKYKNNNQVVPLTLINKGVALIMIIGLTSLFVWSLQTIWIKQDQERVTLLVVTFIFNVFLHLNTIYSVIIENSKSDKFTKSFYLELDAITKQHAVFDSTIFPNIHRKCSRFLILFFTSNVVLSILDIIYTYALGYISVTGYLSIYISQFYFVIACIQLITQIEALQQHFAFLNKKLENYNQETKENIWNPVKIKTLSYIHERLCDIIDEFNDNRGLQIAIQICTVSSLVINDLYNHVIRLRDNIEVANMVLHIMSNFNEAIYIVLYCVSKTS</sequence>
<feature type="transmembrane region" description="Helical" evidence="8">
    <location>
        <begin position="390"/>
        <end position="411"/>
    </location>
</feature>
<evidence type="ECO:0000256" key="4">
    <source>
        <dbReference type="ARBA" id="ARBA00022989"/>
    </source>
</evidence>
<feature type="transmembrane region" description="Helical" evidence="8">
    <location>
        <begin position="266"/>
        <end position="287"/>
    </location>
</feature>
<keyword evidence="10" id="KW-1185">Reference proteome</keyword>
<evidence type="ECO:0000256" key="8">
    <source>
        <dbReference type="RuleBase" id="RU363108"/>
    </source>
</evidence>
<feature type="transmembrane region" description="Helical" evidence="8">
    <location>
        <begin position="128"/>
        <end position="148"/>
    </location>
</feature>
<dbReference type="GO" id="GO:0008049">
    <property type="term" value="P:male courtship behavior"/>
    <property type="evidence" value="ECO:0007669"/>
    <property type="project" value="TreeGrafter"/>
</dbReference>
<proteinExistence type="inferred from homology"/>
<dbReference type="GO" id="GO:0007165">
    <property type="term" value="P:signal transduction"/>
    <property type="evidence" value="ECO:0007669"/>
    <property type="project" value="UniProtKB-KW"/>
</dbReference>
<dbReference type="GO" id="GO:0007635">
    <property type="term" value="P:chemosensory behavior"/>
    <property type="evidence" value="ECO:0007669"/>
    <property type="project" value="TreeGrafter"/>
</dbReference>
<dbReference type="InterPro" id="IPR013604">
    <property type="entry name" value="7TM_chemorcpt"/>
</dbReference>
<comment type="similarity">
    <text evidence="8">Belongs to the insect chemoreceptor superfamily. Gustatory receptor (GR) family.</text>
</comment>
<dbReference type="EMBL" id="VTPC01008345">
    <property type="protein sequence ID" value="KAF2892950.1"/>
    <property type="molecule type" value="Genomic_DNA"/>
</dbReference>
<feature type="transmembrane region" description="Helical" evidence="8">
    <location>
        <begin position="299"/>
        <end position="322"/>
    </location>
</feature>
<evidence type="ECO:0000313" key="9">
    <source>
        <dbReference type="EMBL" id="KAF2892950.1"/>
    </source>
</evidence>
<comment type="subcellular location">
    <subcellularLocation>
        <location evidence="1 8">Cell membrane</location>
        <topology evidence="1 8">Multi-pass membrane protein</topology>
    </subcellularLocation>
</comment>
<comment type="function">
    <text evidence="8">Gustatory receptor which mediates acceptance or avoidance behavior, depending on its substrates.</text>
</comment>
<dbReference type="GO" id="GO:0043025">
    <property type="term" value="C:neuronal cell body"/>
    <property type="evidence" value="ECO:0007669"/>
    <property type="project" value="TreeGrafter"/>
</dbReference>
<evidence type="ECO:0000256" key="5">
    <source>
        <dbReference type="ARBA" id="ARBA00023136"/>
    </source>
</evidence>
<reference evidence="9" key="1">
    <citation type="submission" date="2019-08" db="EMBL/GenBank/DDBJ databases">
        <title>The genome of the North American firefly Photinus pyralis.</title>
        <authorList>
            <consortium name="Photinus pyralis genome working group"/>
            <person name="Fallon T.R."/>
            <person name="Sander Lower S.E."/>
            <person name="Weng J.-K."/>
        </authorList>
    </citation>
    <scope>NUCLEOTIDE SEQUENCE</scope>
    <source>
        <strain evidence="9">TRF0915ILg1</strain>
        <tissue evidence="9">Whole body</tissue>
    </source>
</reference>
<evidence type="ECO:0000256" key="2">
    <source>
        <dbReference type="ARBA" id="ARBA00022475"/>
    </source>
</evidence>
<dbReference type="Pfam" id="PF08395">
    <property type="entry name" value="7tm_7"/>
    <property type="match status" value="2"/>
</dbReference>
<feature type="transmembrane region" description="Helical" evidence="8">
    <location>
        <begin position="89"/>
        <end position="108"/>
    </location>
</feature>
<evidence type="ECO:0000256" key="1">
    <source>
        <dbReference type="ARBA" id="ARBA00004651"/>
    </source>
</evidence>
<dbReference type="AlphaFoldDB" id="A0A8K0G612"/>
<dbReference type="Proteomes" id="UP000801492">
    <property type="component" value="Unassembled WGS sequence"/>
</dbReference>
<comment type="caution">
    <text evidence="9">The sequence shown here is derived from an EMBL/GenBank/DDBJ whole genome shotgun (WGS) entry which is preliminary data.</text>
</comment>
<feature type="transmembrane region" description="Helical" evidence="8">
    <location>
        <begin position="363"/>
        <end position="384"/>
    </location>
</feature>
<organism evidence="9 10">
    <name type="scientific">Ignelater luminosus</name>
    <name type="common">Cucubano</name>
    <name type="synonym">Pyrophorus luminosus</name>
    <dbReference type="NCBI Taxonomy" id="2038154"/>
    <lineage>
        <taxon>Eukaryota</taxon>
        <taxon>Metazoa</taxon>
        <taxon>Ecdysozoa</taxon>
        <taxon>Arthropoda</taxon>
        <taxon>Hexapoda</taxon>
        <taxon>Insecta</taxon>
        <taxon>Pterygota</taxon>
        <taxon>Neoptera</taxon>
        <taxon>Endopterygota</taxon>
        <taxon>Coleoptera</taxon>
        <taxon>Polyphaga</taxon>
        <taxon>Elateriformia</taxon>
        <taxon>Elateroidea</taxon>
        <taxon>Elateridae</taxon>
        <taxon>Agrypninae</taxon>
        <taxon>Pyrophorini</taxon>
        <taxon>Ignelater</taxon>
    </lineage>
</organism>
<evidence type="ECO:0000313" key="10">
    <source>
        <dbReference type="Proteomes" id="UP000801492"/>
    </source>
</evidence>
<evidence type="ECO:0000256" key="3">
    <source>
        <dbReference type="ARBA" id="ARBA00022692"/>
    </source>
</evidence>
<keyword evidence="2 8" id="KW-1003">Cell membrane</keyword>
<keyword evidence="6 8" id="KW-0675">Receptor</keyword>
<keyword evidence="7 8" id="KW-0807">Transducer</keyword>
<feature type="transmembrane region" description="Helical" evidence="8">
    <location>
        <begin position="14"/>
        <end position="34"/>
    </location>
</feature>